<evidence type="ECO:0000256" key="6">
    <source>
        <dbReference type="ARBA" id="ARBA00022723"/>
    </source>
</evidence>
<evidence type="ECO:0000313" key="11">
    <source>
        <dbReference type="EMBL" id="NDV63462.1"/>
    </source>
</evidence>
<dbReference type="EMBL" id="JAAGNX010000003">
    <property type="protein sequence ID" value="NDV63462.1"/>
    <property type="molecule type" value="Genomic_DNA"/>
</dbReference>
<evidence type="ECO:0000256" key="1">
    <source>
        <dbReference type="ARBA" id="ARBA00004496"/>
    </source>
</evidence>
<evidence type="ECO:0000256" key="8">
    <source>
        <dbReference type="ARBA" id="ARBA00022840"/>
    </source>
</evidence>
<evidence type="ECO:0000256" key="3">
    <source>
        <dbReference type="ARBA" id="ARBA00019010"/>
    </source>
</evidence>
<reference evidence="11 12" key="1">
    <citation type="submission" date="2020-02" db="EMBL/GenBank/DDBJ databases">
        <title>Albibacoteraceae fam. nov., the first described family within the subdivision 4 Verrucomicrobia.</title>
        <authorList>
            <person name="Xi F."/>
        </authorList>
    </citation>
    <scope>NUCLEOTIDE SEQUENCE [LARGE SCALE GENOMIC DNA]</scope>
    <source>
        <strain evidence="11 12">CK1056</strain>
    </source>
</reference>
<dbReference type="SUPFAM" id="SSF52540">
    <property type="entry name" value="P-loop containing nucleoside triphosphate hydrolases"/>
    <property type="match status" value="1"/>
</dbReference>
<proteinExistence type="inferred from homology"/>
<dbReference type="RefSeq" id="WP_163967035.1">
    <property type="nucleotide sequence ID" value="NZ_JAAGNX010000003.1"/>
</dbReference>
<dbReference type="Proteomes" id="UP000478417">
    <property type="component" value="Unassembled WGS sequence"/>
</dbReference>
<protein>
    <recommendedName>
        <fullName evidence="3">tRNA threonylcarbamoyladenosine biosynthesis protein TsaE</fullName>
    </recommendedName>
    <alternativeName>
        <fullName evidence="10">t(6)A37 threonylcarbamoyladenosine biosynthesis protein TsaE</fullName>
    </alternativeName>
</protein>
<evidence type="ECO:0000256" key="2">
    <source>
        <dbReference type="ARBA" id="ARBA00007599"/>
    </source>
</evidence>
<comment type="similarity">
    <text evidence="2">Belongs to the TsaE family.</text>
</comment>
<evidence type="ECO:0000256" key="5">
    <source>
        <dbReference type="ARBA" id="ARBA00022694"/>
    </source>
</evidence>
<evidence type="ECO:0000313" key="12">
    <source>
        <dbReference type="Proteomes" id="UP000478417"/>
    </source>
</evidence>
<evidence type="ECO:0000256" key="10">
    <source>
        <dbReference type="ARBA" id="ARBA00032441"/>
    </source>
</evidence>
<keyword evidence="12" id="KW-1185">Reference proteome</keyword>
<evidence type="ECO:0000256" key="9">
    <source>
        <dbReference type="ARBA" id="ARBA00022842"/>
    </source>
</evidence>
<dbReference type="GO" id="GO:0002949">
    <property type="term" value="P:tRNA threonylcarbamoyladenosine modification"/>
    <property type="evidence" value="ECO:0007669"/>
    <property type="project" value="InterPro"/>
</dbReference>
<accession>A0A6B2M5G1</accession>
<dbReference type="GO" id="GO:0016740">
    <property type="term" value="F:transferase activity"/>
    <property type="evidence" value="ECO:0007669"/>
    <property type="project" value="UniProtKB-KW"/>
</dbReference>
<keyword evidence="6" id="KW-0479">Metal-binding</keyword>
<keyword evidence="4" id="KW-0963">Cytoplasm</keyword>
<sequence>MSILEELKAGICTGSAEETEALGARLAQALPDDVALALSGDLGSGKTTLVRGIAHGLGIRKSVTSPTYNIYTIYQGRRQLVHMDAYRLSDAHELDTLSIAEFLASPFLIAVEWPEHIPGFFEDYPCYSIELKLLEDHRHHLKLVQD</sequence>
<dbReference type="GO" id="GO:0005524">
    <property type="term" value="F:ATP binding"/>
    <property type="evidence" value="ECO:0007669"/>
    <property type="project" value="UniProtKB-KW"/>
</dbReference>
<keyword evidence="8" id="KW-0067">ATP-binding</keyword>
<dbReference type="InterPro" id="IPR027417">
    <property type="entry name" value="P-loop_NTPase"/>
</dbReference>
<name>A0A6B2M5G1_9BACT</name>
<dbReference type="PANTHER" id="PTHR33540:SF2">
    <property type="entry name" value="TRNA THREONYLCARBAMOYLADENOSINE BIOSYNTHESIS PROTEIN TSAE"/>
    <property type="match status" value="1"/>
</dbReference>
<dbReference type="Gene3D" id="3.40.50.300">
    <property type="entry name" value="P-loop containing nucleotide triphosphate hydrolases"/>
    <property type="match status" value="1"/>
</dbReference>
<keyword evidence="9" id="KW-0460">Magnesium</keyword>
<dbReference type="NCBIfam" id="TIGR00150">
    <property type="entry name" value="T6A_YjeE"/>
    <property type="match status" value="1"/>
</dbReference>
<comment type="caution">
    <text evidence="11">The sequence shown here is derived from an EMBL/GenBank/DDBJ whole genome shotgun (WGS) entry which is preliminary data.</text>
</comment>
<comment type="subcellular location">
    <subcellularLocation>
        <location evidence="1">Cytoplasm</location>
    </subcellularLocation>
</comment>
<dbReference type="InterPro" id="IPR003442">
    <property type="entry name" value="T6A_TsaE"/>
</dbReference>
<evidence type="ECO:0000256" key="7">
    <source>
        <dbReference type="ARBA" id="ARBA00022741"/>
    </source>
</evidence>
<dbReference type="GO" id="GO:0005737">
    <property type="term" value="C:cytoplasm"/>
    <property type="evidence" value="ECO:0007669"/>
    <property type="project" value="UniProtKB-SubCell"/>
</dbReference>
<organism evidence="11 12">
    <name type="scientific">Oceanipulchritudo coccoides</name>
    <dbReference type="NCBI Taxonomy" id="2706888"/>
    <lineage>
        <taxon>Bacteria</taxon>
        <taxon>Pseudomonadati</taxon>
        <taxon>Verrucomicrobiota</taxon>
        <taxon>Opitutia</taxon>
        <taxon>Puniceicoccales</taxon>
        <taxon>Oceanipulchritudinaceae</taxon>
        <taxon>Oceanipulchritudo</taxon>
    </lineage>
</organism>
<dbReference type="AlphaFoldDB" id="A0A6B2M5G1"/>
<dbReference type="GO" id="GO:0046872">
    <property type="term" value="F:metal ion binding"/>
    <property type="evidence" value="ECO:0007669"/>
    <property type="project" value="UniProtKB-KW"/>
</dbReference>
<keyword evidence="5" id="KW-0819">tRNA processing</keyword>
<dbReference type="Pfam" id="PF02367">
    <property type="entry name" value="TsaE"/>
    <property type="match status" value="1"/>
</dbReference>
<gene>
    <name evidence="11" type="primary">tsaE</name>
    <name evidence="11" type="ORF">G0Q06_13435</name>
</gene>
<keyword evidence="7" id="KW-0547">Nucleotide-binding</keyword>
<dbReference type="PANTHER" id="PTHR33540">
    <property type="entry name" value="TRNA THREONYLCARBAMOYLADENOSINE BIOSYNTHESIS PROTEIN TSAE"/>
    <property type="match status" value="1"/>
</dbReference>
<evidence type="ECO:0000256" key="4">
    <source>
        <dbReference type="ARBA" id="ARBA00022490"/>
    </source>
</evidence>
<keyword evidence="11" id="KW-0808">Transferase</keyword>